<reference evidence="1" key="1">
    <citation type="submission" date="2015-04" db="EMBL/GenBank/DDBJ databases">
        <authorList>
            <person name="Syromyatnikov M.Y."/>
            <person name="Popov V.N."/>
        </authorList>
    </citation>
    <scope>NUCLEOTIDE SEQUENCE</scope>
    <source>
        <strain evidence="1">MO-1</strain>
    </source>
</reference>
<dbReference type="EMBL" id="LO017727">
    <property type="protein sequence ID" value="CRH06012.1"/>
    <property type="molecule type" value="Genomic_DNA"/>
</dbReference>
<sequence length="347" mass="37596">MPISQAVTAIWSISCDRTLTAPYGVWLGTTLSASYTIRLGKELQDSYLFLPYGLTSKPAPLPISLEASLSRAREMRGAGEMGVRCESHFASTAHRLHAACSLKTVCDGRWTSQFKTLRSDNSVGVTASAALSHSIGVITQGERSSLPLTSSGRMVVVKGSLSATAVLSIQMRARAGFPPRHQSLTAAYAIRYPVSRTLSLPYSCGTFISCRLSAPWSSQVARQLAVNWHIGHFVAPRVITASWKITLGSRLRAPYGAPLSNSLVAPYGETVQQSLCCRYALRQQLHRTLMADWSKTLPVSAHLGAQWQLAEYNALSTSITAWWDLPAPQPPITAGSGLKVIHFGQIL</sequence>
<evidence type="ECO:0000313" key="1">
    <source>
        <dbReference type="EMBL" id="CRH06012.1"/>
    </source>
</evidence>
<protein>
    <submittedName>
        <fullName evidence="1">Uncharacterized protein</fullName>
    </submittedName>
</protein>
<dbReference type="AlphaFoldDB" id="A0A1S7LGD2"/>
<accession>A0A1S7LGD2</accession>
<proteinExistence type="predicted"/>
<organism evidence="1">
    <name type="scientific">Magnetococcus massalia (strain MO-1)</name>
    <dbReference type="NCBI Taxonomy" id="451514"/>
    <lineage>
        <taxon>Bacteria</taxon>
        <taxon>Pseudomonadati</taxon>
        <taxon>Pseudomonadota</taxon>
        <taxon>Magnetococcia</taxon>
        <taxon>Magnetococcales</taxon>
        <taxon>Magnetococcaceae</taxon>
        <taxon>Magnetococcus</taxon>
    </lineage>
</organism>
<name>A0A1S7LGD2_MAGMO</name>
<gene>
    <name evidence="1" type="ORF">MAGMO_1836</name>
</gene>